<sequence>MVLSGMKYEFHHILCLTWILLSSDKM</sequence>
<evidence type="ECO:0000313" key="1">
    <source>
        <dbReference type="EMBL" id="MBW87826.1"/>
    </source>
</evidence>
<accession>A0A2P2J2T4</accession>
<reference evidence="1" key="1">
    <citation type="submission" date="2018-02" db="EMBL/GenBank/DDBJ databases">
        <title>Rhizophora mucronata_Transcriptome.</title>
        <authorList>
            <person name="Meera S.P."/>
            <person name="Sreeshan A."/>
            <person name="Augustine A."/>
        </authorList>
    </citation>
    <scope>NUCLEOTIDE SEQUENCE</scope>
    <source>
        <tissue evidence="1">Leaf</tissue>
    </source>
</reference>
<dbReference type="AlphaFoldDB" id="A0A2P2J2T4"/>
<proteinExistence type="predicted"/>
<protein>
    <submittedName>
        <fullName evidence="1">Uncharacterized protein</fullName>
    </submittedName>
</protein>
<organism evidence="1">
    <name type="scientific">Rhizophora mucronata</name>
    <name type="common">Asiatic mangrove</name>
    <dbReference type="NCBI Taxonomy" id="61149"/>
    <lineage>
        <taxon>Eukaryota</taxon>
        <taxon>Viridiplantae</taxon>
        <taxon>Streptophyta</taxon>
        <taxon>Embryophyta</taxon>
        <taxon>Tracheophyta</taxon>
        <taxon>Spermatophyta</taxon>
        <taxon>Magnoliopsida</taxon>
        <taxon>eudicotyledons</taxon>
        <taxon>Gunneridae</taxon>
        <taxon>Pentapetalae</taxon>
        <taxon>rosids</taxon>
        <taxon>fabids</taxon>
        <taxon>Malpighiales</taxon>
        <taxon>Rhizophoraceae</taxon>
        <taxon>Rhizophora</taxon>
    </lineage>
</organism>
<name>A0A2P2J2T4_RHIMU</name>
<dbReference type="EMBL" id="GGEC01007343">
    <property type="protein sequence ID" value="MBW87826.1"/>
    <property type="molecule type" value="Transcribed_RNA"/>
</dbReference>